<reference evidence="4 5" key="1">
    <citation type="submission" date="2013-10" db="EMBL/GenBank/DDBJ databases">
        <authorList>
            <consortium name="International Citrus Genome Consortium"/>
            <person name="Jenkins J."/>
            <person name="Schmutz J."/>
            <person name="Prochnik S."/>
            <person name="Rokhsar D."/>
            <person name="Gmitter F."/>
            <person name="Ollitrault P."/>
            <person name="Machado M."/>
            <person name="Talon M."/>
            <person name="Wincker P."/>
            <person name="Jaillon O."/>
            <person name="Morgante M."/>
        </authorList>
    </citation>
    <scope>NUCLEOTIDE SEQUENCE</scope>
    <source>
        <strain evidence="5">cv. Clemenules</strain>
    </source>
</reference>
<evidence type="ECO:0000313" key="5">
    <source>
        <dbReference type="Proteomes" id="UP000030687"/>
    </source>
</evidence>
<dbReference type="GO" id="GO:0009903">
    <property type="term" value="P:chloroplast avoidance movement"/>
    <property type="evidence" value="ECO:0007669"/>
    <property type="project" value="TreeGrafter"/>
</dbReference>
<evidence type="ECO:0000256" key="1">
    <source>
        <dbReference type="ARBA" id="ARBA00005485"/>
    </source>
</evidence>
<dbReference type="EMBL" id="KI537036">
    <property type="protein sequence ID" value="ESR33249.1"/>
    <property type="molecule type" value="Genomic_DNA"/>
</dbReference>
<dbReference type="PANTHER" id="PTHR32054">
    <property type="entry name" value="HEAVY CHAIN, PUTATIVE, EXPRESSED-RELATED-RELATED"/>
    <property type="match status" value="1"/>
</dbReference>
<name>V4U200_CITCL</name>
<dbReference type="STRING" id="85681.V4U200"/>
<dbReference type="Gramene" id="ESR33249">
    <property type="protein sequence ID" value="ESR33249"/>
    <property type="gene ID" value="CICLE_v10006878mg"/>
</dbReference>
<dbReference type="AlphaFoldDB" id="V4U200"/>
<accession>V4U200</accession>
<dbReference type="GO" id="GO:0009904">
    <property type="term" value="P:chloroplast accumulation movement"/>
    <property type="evidence" value="ECO:0007669"/>
    <property type="project" value="TreeGrafter"/>
</dbReference>
<protein>
    <recommendedName>
        <fullName evidence="6">WEB family protein</fullName>
    </recommendedName>
</protein>
<evidence type="ECO:0000256" key="2">
    <source>
        <dbReference type="ARBA" id="ARBA00023054"/>
    </source>
</evidence>
<sequence length="220" mass="25229">LVELEKTKGTVEDLGHKIKGVITEIAEEESSLRSLVESLKVEFENVKKEHSELKEKEEETESIARNLHVKRRKSKSELEAYLAEEAKIRVYPRKPRVHKKKPKQMKNKAMELKKEAEATKNCAQRIREAAEVKVAGTRALDQIKLLSERGKMKVCCHVEATQEEIEDIKSATEEALKRAEMTEATKRAVEGELQRWREQEQKKAAEAAADVRVINAQLLY</sequence>
<dbReference type="Proteomes" id="UP000030687">
    <property type="component" value="Unassembled WGS sequence"/>
</dbReference>
<dbReference type="OMA" id="CCHVEAT"/>
<feature type="coiled-coil region" evidence="3">
    <location>
        <begin position="158"/>
        <end position="199"/>
    </location>
</feature>
<feature type="coiled-coil region" evidence="3">
    <location>
        <begin position="36"/>
        <end position="66"/>
    </location>
</feature>
<feature type="non-terminal residue" evidence="4">
    <location>
        <position position="1"/>
    </location>
</feature>
<dbReference type="eggNOG" id="ENOG502QQFI">
    <property type="taxonomic scope" value="Eukaryota"/>
</dbReference>
<dbReference type="GO" id="GO:0005829">
    <property type="term" value="C:cytosol"/>
    <property type="evidence" value="ECO:0007669"/>
    <property type="project" value="TreeGrafter"/>
</dbReference>
<organism evidence="4 5">
    <name type="scientific">Citrus clementina</name>
    <name type="common">Clementine</name>
    <name type="synonym">Citrus deliciosa x Citrus sinensis</name>
    <dbReference type="NCBI Taxonomy" id="85681"/>
    <lineage>
        <taxon>Eukaryota</taxon>
        <taxon>Viridiplantae</taxon>
        <taxon>Streptophyta</taxon>
        <taxon>Embryophyta</taxon>
        <taxon>Tracheophyta</taxon>
        <taxon>Spermatophyta</taxon>
        <taxon>Magnoliopsida</taxon>
        <taxon>eudicotyledons</taxon>
        <taxon>Gunneridae</taxon>
        <taxon>Pentapetalae</taxon>
        <taxon>rosids</taxon>
        <taxon>malvids</taxon>
        <taxon>Sapindales</taxon>
        <taxon>Rutaceae</taxon>
        <taxon>Aurantioideae</taxon>
        <taxon>Citrus</taxon>
    </lineage>
</organism>
<keyword evidence="5" id="KW-1185">Reference proteome</keyword>
<evidence type="ECO:0000256" key="3">
    <source>
        <dbReference type="SAM" id="Coils"/>
    </source>
</evidence>
<evidence type="ECO:0000313" key="4">
    <source>
        <dbReference type="EMBL" id="ESR33249.1"/>
    </source>
</evidence>
<dbReference type="KEGG" id="cic:CICLE_v10006878mg"/>
<comment type="similarity">
    <text evidence="1">Belongs to the WEB family.</text>
</comment>
<dbReference type="InParanoid" id="V4U200"/>
<keyword evidence="2 3" id="KW-0175">Coiled coil</keyword>
<proteinExistence type="inferred from homology"/>
<dbReference type="PANTHER" id="PTHR32054:SF3">
    <property type="entry name" value="HEAVY CHAIN, PUTATIVE, EXPRESSED-RELATED"/>
    <property type="match status" value="1"/>
</dbReference>
<evidence type="ECO:0008006" key="6">
    <source>
        <dbReference type="Google" id="ProtNLM"/>
    </source>
</evidence>
<gene>
    <name evidence="4" type="ORF">CICLE_v10006878mg</name>
</gene>